<keyword evidence="5 6" id="KW-0408">Iron</keyword>
<evidence type="ECO:0000313" key="7">
    <source>
        <dbReference type="EMBL" id="SNT14505.1"/>
    </source>
</evidence>
<evidence type="ECO:0000256" key="2">
    <source>
        <dbReference type="ARBA" id="ARBA00022723"/>
    </source>
</evidence>
<comment type="catalytic activity">
    <reaction evidence="6">
        <text>N-terminal N-formyl-L-methionyl-[peptide] + H2O = N-terminal L-methionyl-[peptide] + formate</text>
        <dbReference type="Rhea" id="RHEA:24420"/>
        <dbReference type="Rhea" id="RHEA-COMP:10639"/>
        <dbReference type="Rhea" id="RHEA-COMP:10640"/>
        <dbReference type="ChEBI" id="CHEBI:15377"/>
        <dbReference type="ChEBI" id="CHEBI:15740"/>
        <dbReference type="ChEBI" id="CHEBI:49298"/>
        <dbReference type="ChEBI" id="CHEBI:64731"/>
        <dbReference type="EC" id="3.5.1.88"/>
    </reaction>
</comment>
<keyword evidence="8" id="KW-1185">Reference proteome</keyword>
<comment type="similarity">
    <text evidence="1 6">Belongs to the polypeptide deformylase family.</text>
</comment>
<comment type="cofactor">
    <cofactor evidence="6">
        <name>Fe(2+)</name>
        <dbReference type="ChEBI" id="CHEBI:29033"/>
    </cofactor>
    <text evidence="6">Binds 1 Fe(2+) ion.</text>
</comment>
<dbReference type="EMBL" id="FZOD01000026">
    <property type="protein sequence ID" value="SNT14505.1"/>
    <property type="molecule type" value="Genomic_DNA"/>
</dbReference>
<sequence length="162" mass="17918">MRDIRVVGDPVLRTPAEPVVDFDRDLRRLIDEMFDAMYAAQGVGLAGPQLGVSQQIFVYDCSNRKGHVINPVLTVDDDAEVLDEEGCLSVPDRDTRTPIYAKTPRAAGVTVQGLNRLGRPVQIKARGLLARCFQHETDHLNGLLYVDRLAKDAARKVLLQAP</sequence>
<evidence type="ECO:0000256" key="4">
    <source>
        <dbReference type="ARBA" id="ARBA00022917"/>
    </source>
</evidence>
<name>A0A239K8S1_9ACTN</name>
<dbReference type="HAMAP" id="MF_00163">
    <property type="entry name" value="Pep_deformylase"/>
    <property type="match status" value="1"/>
</dbReference>
<dbReference type="PIRSF" id="PIRSF004749">
    <property type="entry name" value="Pep_def"/>
    <property type="match status" value="1"/>
</dbReference>
<dbReference type="AlphaFoldDB" id="A0A239K8S1"/>
<evidence type="ECO:0000313" key="8">
    <source>
        <dbReference type="Proteomes" id="UP000198282"/>
    </source>
</evidence>
<keyword evidence="2 6" id="KW-0479">Metal-binding</keyword>
<dbReference type="RefSeq" id="WP_089209708.1">
    <property type="nucleotide sequence ID" value="NZ_FZOD01000026.1"/>
</dbReference>
<dbReference type="GO" id="GO:0006412">
    <property type="term" value="P:translation"/>
    <property type="evidence" value="ECO:0007669"/>
    <property type="project" value="UniProtKB-UniRule"/>
</dbReference>
<dbReference type="Pfam" id="PF01327">
    <property type="entry name" value="Pep_deformylase"/>
    <property type="match status" value="1"/>
</dbReference>
<reference evidence="7 8" key="1">
    <citation type="submission" date="2017-06" db="EMBL/GenBank/DDBJ databases">
        <authorList>
            <person name="Kim H.J."/>
            <person name="Triplett B.A."/>
        </authorList>
    </citation>
    <scope>NUCLEOTIDE SEQUENCE [LARGE SCALE GENOMIC DNA]</scope>
    <source>
        <strain evidence="7 8">CGMCC 4.2132</strain>
    </source>
</reference>
<dbReference type="NCBIfam" id="NF001159">
    <property type="entry name" value="PRK00150.1-3"/>
    <property type="match status" value="1"/>
</dbReference>
<evidence type="ECO:0000256" key="6">
    <source>
        <dbReference type="HAMAP-Rule" id="MF_00163"/>
    </source>
</evidence>
<evidence type="ECO:0000256" key="1">
    <source>
        <dbReference type="ARBA" id="ARBA00010759"/>
    </source>
</evidence>
<comment type="function">
    <text evidence="6">Removes the formyl group from the N-terminal Met of newly synthesized proteins. Requires at least a dipeptide for an efficient rate of reaction. N-terminal L-methionine is a prerequisite for activity but the enzyme has broad specificity at other positions.</text>
</comment>
<evidence type="ECO:0000256" key="5">
    <source>
        <dbReference type="ARBA" id="ARBA00023004"/>
    </source>
</evidence>
<dbReference type="InterPro" id="IPR036821">
    <property type="entry name" value="Peptide_deformylase_sf"/>
</dbReference>
<feature type="binding site" evidence="6">
    <location>
        <position position="87"/>
    </location>
    <ligand>
        <name>Fe cation</name>
        <dbReference type="ChEBI" id="CHEBI:24875"/>
    </ligand>
</feature>
<dbReference type="PANTHER" id="PTHR10458:SF2">
    <property type="entry name" value="PEPTIDE DEFORMYLASE, MITOCHONDRIAL"/>
    <property type="match status" value="1"/>
</dbReference>
<keyword evidence="4 6" id="KW-0648">Protein biosynthesis</keyword>
<accession>A0A239K8S1</accession>
<dbReference type="GO" id="GO:0046872">
    <property type="term" value="F:metal ion binding"/>
    <property type="evidence" value="ECO:0007669"/>
    <property type="project" value="UniProtKB-KW"/>
</dbReference>
<dbReference type="EC" id="3.5.1.88" evidence="6"/>
<gene>
    <name evidence="6" type="primary">def</name>
    <name evidence="7" type="ORF">SAMN05216276_102627</name>
</gene>
<proteinExistence type="inferred from homology"/>
<organism evidence="7 8">
    <name type="scientific">Streptosporangium subroseum</name>
    <dbReference type="NCBI Taxonomy" id="106412"/>
    <lineage>
        <taxon>Bacteria</taxon>
        <taxon>Bacillati</taxon>
        <taxon>Actinomycetota</taxon>
        <taxon>Actinomycetes</taxon>
        <taxon>Streptosporangiales</taxon>
        <taxon>Streptosporangiaceae</taxon>
        <taxon>Streptosporangium</taxon>
    </lineage>
</organism>
<dbReference type="InterPro" id="IPR023635">
    <property type="entry name" value="Peptide_deformylase"/>
</dbReference>
<dbReference type="Gene3D" id="3.90.45.10">
    <property type="entry name" value="Peptide deformylase"/>
    <property type="match status" value="1"/>
</dbReference>
<dbReference type="GO" id="GO:0042586">
    <property type="term" value="F:peptide deformylase activity"/>
    <property type="evidence" value="ECO:0007669"/>
    <property type="project" value="UniProtKB-UniRule"/>
</dbReference>
<protein>
    <recommendedName>
        <fullName evidence="6">Peptide deformylase</fullName>
        <shortName evidence="6">PDF</shortName>
        <ecNumber evidence="6">3.5.1.88</ecNumber>
    </recommendedName>
    <alternativeName>
        <fullName evidence="6">Polypeptide deformylase</fullName>
    </alternativeName>
</protein>
<dbReference type="PANTHER" id="PTHR10458">
    <property type="entry name" value="PEPTIDE DEFORMYLASE"/>
    <property type="match status" value="1"/>
</dbReference>
<dbReference type="CDD" id="cd00487">
    <property type="entry name" value="Pep_deformylase"/>
    <property type="match status" value="1"/>
</dbReference>
<feature type="binding site" evidence="6">
    <location>
        <position position="139"/>
    </location>
    <ligand>
        <name>Fe cation</name>
        <dbReference type="ChEBI" id="CHEBI:24875"/>
    </ligand>
</feature>
<dbReference type="PRINTS" id="PR01576">
    <property type="entry name" value="PDEFORMYLASE"/>
</dbReference>
<feature type="active site" evidence="6">
    <location>
        <position position="136"/>
    </location>
</feature>
<keyword evidence="3 6" id="KW-0378">Hydrolase</keyword>
<dbReference type="Proteomes" id="UP000198282">
    <property type="component" value="Unassembled WGS sequence"/>
</dbReference>
<evidence type="ECO:0000256" key="3">
    <source>
        <dbReference type="ARBA" id="ARBA00022801"/>
    </source>
</evidence>
<dbReference type="SUPFAM" id="SSF56420">
    <property type="entry name" value="Peptide deformylase"/>
    <property type="match status" value="1"/>
</dbReference>
<feature type="binding site" evidence="6">
    <location>
        <position position="135"/>
    </location>
    <ligand>
        <name>Fe cation</name>
        <dbReference type="ChEBI" id="CHEBI:24875"/>
    </ligand>
</feature>
<dbReference type="OrthoDB" id="9804313at2"/>
<dbReference type="NCBIfam" id="TIGR00079">
    <property type="entry name" value="pept_deformyl"/>
    <property type="match status" value="1"/>
</dbReference>